<gene>
    <name evidence="1" type="ORF">SMD27_02810</name>
</gene>
<comment type="caution">
    <text evidence="1">The sequence shown here is derived from an EMBL/GenBank/DDBJ whole genome shotgun (WGS) entry which is preliminary data.</text>
</comment>
<dbReference type="Pfam" id="PF06620">
    <property type="entry name" value="DUF1150"/>
    <property type="match status" value="1"/>
</dbReference>
<accession>A0ABU5E661</accession>
<evidence type="ECO:0000313" key="1">
    <source>
        <dbReference type="EMBL" id="MDY0881760.1"/>
    </source>
</evidence>
<dbReference type="Proteomes" id="UP001279642">
    <property type="component" value="Unassembled WGS sequence"/>
</dbReference>
<protein>
    <submittedName>
        <fullName evidence="1">DUF1150 family protein</fullName>
    </submittedName>
</protein>
<dbReference type="EMBL" id="JAXCLW010000001">
    <property type="protein sequence ID" value="MDY0881760.1"/>
    <property type="molecule type" value="Genomic_DNA"/>
</dbReference>
<evidence type="ECO:0000313" key="2">
    <source>
        <dbReference type="Proteomes" id="UP001279642"/>
    </source>
</evidence>
<name>A0ABU5E661_9PROT</name>
<dbReference type="RefSeq" id="WP_320506810.1">
    <property type="nucleotide sequence ID" value="NZ_JAXCLW010000001.1"/>
</dbReference>
<sequence>MMTTDRIRQISAQELLALGLKDIAYLKEIEVDGGTAVAIHAANGQQIALMPDHNAAVAAVWENGMAPVALQ</sequence>
<proteinExistence type="predicted"/>
<reference evidence="1 2" key="1">
    <citation type="journal article" date="2016" name="Antonie Van Leeuwenhoek">
        <title>Dongia soli sp. nov., isolated from soil from Dokdo, Korea.</title>
        <authorList>
            <person name="Kim D.U."/>
            <person name="Lee H."/>
            <person name="Kim H."/>
            <person name="Kim S.G."/>
            <person name="Ka J.O."/>
        </authorList>
    </citation>
    <scope>NUCLEOTIDE SEQUENCE [LARGE SCALE GENOMIC DNA]</scope>
    <source>
        <strain evidence="1 2">D78</strain>
    </source>
</reference>
<keyword evidence="2" id="KW-1185">Reference proteome</keyword>
<organism evidence="1 2">
    <name type="scientific">Dongia soli</name>
    <dbReference type="NCBI Taxonomy" id="600628"/>
    <lineage>
        <taxon>Bacteria</taxon>
        <taxon>Pseudomonadati</taxon>
        <taxon>Pseudomonadota</taxon>
        <taxon>Alphaproteobacteria</taxon>
        <taxon>Rhodospirillales</taxon>
        <taxon>Dongiaceae</taxon>
        <taxon>Dongia</taxon>
    </lineage>
</organism>
<dbReference type="InterPro" id="IPR009531">
    <property type="entry name" value="DUF1150"/>
</dbReference>